<gene>
    <name evidence="1" type="ORF">TSAR_001432</name>
</gene>
<protein>
    <submittedName>
        <fullName evidence="1">Uncharacterized protein</fullName>
    </submittedName>
</protein>
<organism evidence="1 2">
    <name type="scientific">Trichomalopsis sarcophagae</name>
    <dbReference type="NCBI Taxonomy" id="543379"/>
    <lineage>
        <taxon>Eukaryota</taxon>
        <taxon>Metazoa</taxon>
        <taxon>Ecdysozoa</taxon>
        <taxon>Arthropoda</taxon>
        <taxon>Hexapoda</taxon>
        <taxon>Insecta</taxon>
        <taxon>Pterygota</taxon>
        <taxon>Neoptera</taxon>
        <taxon>Endopterygota</taxon>
        <taxon>Hymenoptera</taxon>
        <taxon>Apocrita</taxon>
        <taxon>Proctotrupomorpha</taxon>
        <taxon>Chalcidoidea</taxon>
        <taxon>Pteromalidae</taxon>
        <taxon>Pteromalinae</taxon>
        <taxon>Trichomalopsis</taxon>
    </lineage>
</organism>
<dbReference type="AlphaFoldDB" id="A0A232FHC0"/>
<reference evidence="1 2" key="1">
    <citation type="journal article" date="2017" name="Curr. Biol.">
        <title>The Evolution of Venom by Co-option of Single-Copy Genes.</title>
        <authorList>
            <person name="Martinson E.O."/>
            <person name="Mrinalini"/>
            <person name="Kelkar Y.D."/>
            <person name="Chang C.H."/>
            <person name="Werren J.H."/>
        </authorList>
    </citation>
    <scope>NUCLEOTIDE SEQUENCE [LARGE SCALE GENOMIC DNA]</scope>
    <source>
        <strain evidence="1 2">Alberta</strain>
        <tissue evidence="1">Whole body</tissue>
    </source>
</reference>
<keyword evidence="2" id="KW-1185">Reference proteome</keyword>
<evidence type="ECO:0000313" key="1">
    <source>
        <dbReference type="EMBL" id="OXU29920.1"/>
    </source>
</evidence>
<evidence type="ECO:0000313" key="2">
    <source>
        <dbReference type="Proteomes" id="UP000215335"/>
    </source>
</evidence>
<comment type="caution">
    <text evidence="1">The sequence shown here is derived from an EMBL/GenBank/DDBJ whole genome shotgun (WGS) entry which is preliminary data.</text>
</comment>
<name>A0A232FHC0_9HYME</name>
<accession>A0A232FHC0</accession>
<sequence length="50" mass="5603">MGKNPIRRGLRWQCKAATVSDQSTKSGRAEKSFIRCCGNISDTRRQMSVS</sequence>
<dbReference type="Proteomes" id="UP000215335">
    <property type="component" value="Unassembled WGS sequence"/>
</dbReference>
<proteinExistence type="predicted"/>
<dbReference type="EMBL" id="NNAY01000220">
    <property type="protein sequence ID" value="OXU29920.1"/>
    <property type="molecule type" value="Genomic_DNA"/>
</dbReference>